<keyword evidence="2" id="KW-0663">Pyridoxal phosphate</keyword>
<comment type="cofactor">
    <cofactor evidence="1">
        <name>pyridoxal 5'-phosphate</name>
        <dbReference type="ChEBI" id="CHEBI:597326"/>
    </cofactor>
</comment>
<evidence type="ECO:0000256" key="1">
    <source>
        <dbReference type="ARBA" id="ARBA00001933"/>
    </source>
</evidence>
<dbReference type="Pfam" id="PF00266">
    <property type="entry name" value="Aminotran_5"/>
    <property type="match status" value="1"/>
</dbReference>
<evidence type="ECO:0000313" key="5">
    <source>
        <dbReference type="Proteomes" id="UP000304148"/>
    </source>
</evidence>
<evidence type="ECO:0000259" key="3">
    <source>
        <dbReference type="Pfam" id="PF00266"/>
    </source>
</evidence>
<dbReference type="Gene3D" id="3.40.640.10">
    <property type="entry name" value="Type I PLP-dependent aspartate aminotransferase-like (Major domain)"/>
    <property type="match status" value="1"/>
</dbReference>
<gene>
    <name evidence="4" type="primary">nifS</name>
    <name evidence="4" type="ORF">PBLR_14678</name>
</gene>
<dbReference type="InterPro" id="IPR016454">
    <property type="entry name" value="Cysteine_dSase"/>
</dbReference>
<dbReference type="PANTHER" id="PTHR11601:SF36">
    <property type="entry name" value="CYSTEINE DESULFURASE NIFS-RELATED"/>
    <property type="match status" value="1"/>
</dbReference>
<evidence type="ECO:0000313" key="4">
    <source>
        <dbReference type="EMBL" id="SYX86256.1"/>
    </source>
</evidence>
<dbReference type="RefSeq" id="WP_138188273.1">
    <property type="nucleotide sequence ID" value="NZ_LS992241.1"/>
</dbReference>
<dbReference type="EC" id="2.8.1.7" evidence="4"/>
<protein>
    <submittedName>
        <fullName evidence="4">Desulfurase involved in iron-sulfur clusters for NAD biosynthesis</fullName>
        <ecNumber evidence="4">2.8.1.7</ecNumber>
    </submittedName>
</protein>
<dbReference type="Gene3D" id="1.10.260.50">
    <property type="match status" value="1"/>
</dbReference>
<dbReference type="EMBL" id="LS992241">
    <property type="protein sequence ID" value="SYX86256.1"/>
    <property type="molecule type" value="Genomic_DNA"/>
</dbReference>
<dbReference type="InterPro" id="IPR015421">
    <property type="entry name" value="PyrdxlP-dep_Trfase_major"/>
</dbReference>
<dbReference type="GO" id="GO:0031071">
    <property type="term" value="F:cysteine desulfurase activity"/>
    <property type="evidence" value="ECO:0007669"/>
    <property type="project" value="UniProtKB-EC"/>
</dbReference>
<sequence length="381" mass="41224">MIYLDYAAAAPMDERALHLLTELSREAYGNSHSLHDTGGRAANVLEYCREKLASMIGGVKEGIYFTSGGSESNLLTIQSILNGLPEGRKHLVTTVMEHASIRNALPYLERLGYRVTLIEPNTRGIITKEILEQALGPGTGLVSIQHANSETGIVQPLAELSPLLRARGIYLHSDMVQTFGKLSIDIHQLGVDACSLSSHKVYGPKGVGAAFLHPRVPWQPVLPGTNHERGFRAGTVNVPGIGAFVTAAEHCVENQAELFSHFRQLHTYLFTQAGQLGIPLTPVVSEQYTEVAPHIAGCLFDGMEGQYVMLECNRNGICISTGTACAAGHQEHSTSLAAIGLRKEEALRFIRISFGRSTTTEHLDRLLTLLASLKGANPIGD</sequence>
<feature type="domain" description="Aminotransferase class V" evidence="3">
    <location>
        <begin position="2"/>
        <end position="366"/>
    </location>
</feature>
<dbReference type="SUPFAM" id="SSF53383">
    <property type="entry name" value="PLP-dependent transferases"/>
    <property type="match status" value="1"/>
</dbReference>
<keyword evidence="4" id="KW-0808">Transferase</keyword>
<dbReference type="NCBIfam" id="NF002806">
    <property type="entry name" value="PRK02948.1"/>
    <property type="match status" value="1"/>
</dbReference>
<proteinExistence type="predicted"/>
<dbReference type="Gene3D" id="3.90.1150.10">
    <property type="entry name" value="Aspartate Aminotransferase, domain 1"/>
    <property type="match status" value="1"/>
</dbReference>
<organism evidence="4 5">
    <name type="scientific">Paenibacillus alvei</name>
    <name type="common">Bacillus alvei</name>
    <dbReference type="NCBI Taxonomy" id="44250"/>
    <lineage>
        <taxon>Bacteria</taxon>
        <taxon>Bacillati</taxon>
        <taxon>Bacillota</taxon>
        <taxon>Bacilli</taxon>
        <taxon>Bacillales</taxon>
        <taxon>Paenibacillaceae</taxon>
        <taxon>Paenibacillus</taxon>
    </lineage>
</organism>
<dbReference type="Proteomes" id="UP000304148">
    <property type="component" value="Chromosome"/>
</dbReference>
<dbReference type="PANTHER" id="PTHR11601">
    <property type="entry name" value="CYSTEINE DESULFURYLASE FAMILY MEMBER"/>
    <property type="match status" value="1"/>
</dbReference>
<dbReference type="InterPro" id="IPR000192">
    <property type="entry name" value="Aminotrans_V_dom"/>
</dbReference>
<dbReference type="InterPro" id="IPR015424">
    <property type="entry name" value="PyrdxlP-dep_Trfase"/>
</dbReference>
<reference evidence="5" key="1">
    <citation type="submission" date="2018-08" db="EMBL/GenBank/DDBJ databases">
        <authorList>
            <person name="Chevrot R."/>
        </authorList>
    </citation>
    <scope>NUCLEOTIDE SEQUENCE [LARGE SCALE GENOMIC DNA]</scope>
</reference>
<name>A0A383RIY2_PAEAL</name>
<dbReference type="InterPro" id="IPR015422">
    <property type="entry name" value="PyrdxlP-dep_Trfase_small"/>
</dbReference>
<dbReference type="AlphaFoldDB" id="A0A383RIY2"/>
<accession>A0A383RIY2</accession>
<dbReference type="PIRSF" id="PIRSF005572">
    <property type="entry name" value="NifS"/>
    <property type="match status" value="1"/>
</dbReference>
<evidence type="ECO:0000256" key="2">
    <source>
        <dbReference type="ARBA" id="ARBA00022898"/>
    </source>
</evidence>